<feature type="domain" description="C2H2-type" evidence="12">
    <location>
        <begin position="263"/>
        <end position="290"/>
    </location>
</feature>
<evidence type="ECO:0000313" key="13">
    <source>
        <dbReference type="EnsemblMetazoa" id="PPAI003026-PA"/>
    </source>
</evidence>
<dbReference type="SMART" id="SM00355">
    <property type="entry name" value="ZnF_C2H2"/>
    <property type="match status" value="11"/>
</dbReference>
<organism evidence="13 14">
    <name type="scientific">Phlebotomus papatasi</name>
    <name type="common">Sandfly</name>
    <dbReference type="NCBI Taxonomy" id="29031"/>
    <lineage>
        <taxon>Eukaryota</taxon>
        <taxon>Metazoa</taxon>
        <taxon>Ecdysozoa</taxon>
        <taxon>Arthropoda</taxon>
        <taxon>Hexapoda</taxon>
        <taxon>Insecta</taxon>
        <taxon>Pterygota</taxon>
        <taxon>Neoptera</taxon>
        <taxon>Endopterygota</taxon>
        <taxon>Diptera</taxon>
        <taxon>Nematocera</taxon>
        <taxon>Psychodoidea</taxon>
        <taxon>Psychodidae</taxon>
        <taxon>Phlebotomus</taxon>
        <taxon>Phlebotomus</taxon>
    </lineage>
</organism>
<feature type="region of interest" description="Disordered" evidence="11">
    <location>
        <begin position="122"/>
        <end position="154"/>
    </location>
</feature>
<feature type="compositionally biased region" description="Basic and acidic residues" evidence="11">
    <location>
        <begin position="140"/>
        <end position="154"/>
    </location>
</feature>
<accession>A0A1B0D6B7</accession>
<keyword evidence="6" id="KW-0862">Zinc</keyword>
<evidence type="ECO:0000256" key="4">
    <source>
        <dbReference type="ARBA" id="ARBA00022737"/>
    </source>
</evidence>
<comment type="similarity">
    <text evidence="2">Belongs to the krueppel C2H2-type zinc-finger protein family.</text>
</comment>
<evidence type="ECO:0000313" key="14">
    <source>
        <dbReference type="Proteomes" id="UP000092462"/>
    </source>
</evidence>
<feature type="domain" description="C2H2-type" evidence="12">
    <location>
        <begin position="329"/>
        <end position="356"/>
    </location>
</feature>
<name>A0A1B0D6B7_PHLPP</name>
<comment type="subcellular location">
    <subcellularLocation>
        <location evidence="1">Nucleus</location>
    </subcellularLocation>
</comment>
<dbReference type="InterPro" id="IPR036236">
    <property type="entry name" value="Znf_C2H2_sf"/>
</dbReference>
<dbReference type="Gene3D" id="3.30.160.60">
    <property type="entry name" value="Classic Zinc Finger"/>
    <property type="match status" value="5"/>
</dbReference>
<keyword evidence="7" id="KW-0805">Transcription regulation</keyword>
<dbReference type="EnsemblMetazoa" id="PPAI003026-RA">
    <property type="protein sequence ID" value="PPAI003026-PA"/>
    <property type="gene ID" value="PPAI003026"/>
</dbReference>
<keyword evidence="4" id="KW-0677">Repeat</keyword>
<dbReference type="InterPro" id="IPR013087">
    <property type="entry name" value="Znf_C2H2_type"/>
</dbReference>
<evidence type="ECO:0000256" key="3">
    <source>
        <dbReference type="ARBA" id="ARBA00022723"/>
    </source>
</evidence>
<keyword evidence="14" id="KW-1185">Reference proteome</keyword>
<dbReference type="PANTHER" id="PTHR24394:SF44">
    <property type="entry name" value="ZINC FINGER PROTEIN 271-LIKE"/>
    <property type="match status" value="1"/>
</dbReference>
<dbReference type="GO" id="GO:0000981">
    <property type="term" value="F:DNA-binding transcription factor activity, RNA polymerase II-specific"/>
    <property type="evidence" value="ECO:0007669"/>
    <property type="project" value="TreeGrafter"/>
</dbReference>
<dbReference type="PANTHER" id="PTHR24394">
    <property type="entry name" value="ZINC FINGER PROTEIN"/>
    <property type="match status" value="1"/>
</dbReference>
<feature type="compositionally biased region" description="Acidic residues" evidence="11">
    <location>
        <begin position="1"/>
        <end position="16"/>
    </location>
</feature>
<dbReference type="PROSITE" id="PS00028">
    <property type="entry name" value="ZINC_FINGER_C2H2_1"/>
    <property type="match status" value="3"/>
</dbReference>
<dbReference type="SUPFAM" id="SSF57667">
    <property type="entry name" value="beta-beta-alpha zinc fingers"/>
    <property type="match status" value="4"/>
</dbReference>
<keyword evidence="9" id="KW-0804">Transcription</keyword>
<reference evidence="13" key="1">
    <citation type="submission" date="2022-08" db="UniProtKB">
        <authorList>
            <consortium name="EnsemblMetazoa"/>
        </authorList>
    </citation>
    <scope>IDENTIFICATION</scope>
    <source>
        <strain evidence="13">Israel</strain>
    </source>
</reference>
<dbReference type="VEuPathDB" id="VectorBase:PPAI003026"/>
<keyword evidence="5" id="KW-0863">Zinc-finger</keyword>
<dbReference type="GO" id="GO:0003677">
    <property type="term" value="F:DNA binding"/>
    <property type="evidence" value="ECO:0007669"/>
    <property type="project" value="UniProtKB-KW"/>
</dbReference>
<feature type="domain" description="C2H2-type" evidence="12">
    <location>
        <begin position="357"/>
        <end position="386"/>
    </location>
</feature>
<dbReference type="AlphaFoldDB" id="A0A1B0D6B7"/>
<feature type="domain" description="C2H2-type" evidence="12">
    <location>
        <begin position="46"/>
        <end position="74"/>
    </location>
</feature>
<feature type="region of interest" description="Disordered" evidence="11">
    <location>
        <begin position="444"/>
        <end position="467"/>
    </location>
</feature>
<evidence type="ECO:0000256" key="8">
    <source>
        <dbReference type="ARBA" id="ARBA00023125"/>
    </source>
</evidence>
<feature type="domain" description="C2H2-type" evidence="12">
    <location>
        <begin position="387"/>
        <end position="415"/>
    </location>
</feature>
<evidence type="ECO:0000256" key="9">
    <source>
        <dbReference type="ARBA" id="ARBA00023163"/>
    </source>
</evidence>
<keyword evidence="8" id="KW-0238">DNA-binding</keyword>
<dbReference type="GO" id="GO:0008270">
    <property type="term" value="F:zinc ion binding"/>
    <property type="evidence" value="ECO:0007669"/>
    <property type="project" value="UniProtKB-KW"/>
</dbReference>
<evidence type="ECO:0000256" key="7">
    <source>
        <dbReference type="ARBA" id="ARBA00023015"/>
    </source>
</evidence>
<feature type="region of interest" description="Disordered" evidence="11">
    <location>
        <begin position="1"/>
        <end position="31"/>
    </location>
</feature>
<evidence type="ECO:0000256" key="11">
    <source>
        <dbReference type="SAM" id="MobiDB-lite"/>
    </source>
</evidence>
<protein>
    <recommendedName>
        <fullName evidence="12">C2H2-type domain-containing protein</fullName>
    </recommendedName>
</protein>
<keyword evidence="3" id="KW-0479">Metal-binding</keyword>
<dbReference type="Pfam" id="PF00096">
    <property type="entry name" value="zf-C2H2"/>
    <property type="match status" value="2"/>
</dbReference>
<evidence type="ECO:0000256" key="10">
    <source>
        <dbReference type="ARBA" id="ARBA00023242"/>
    </source>
</evidence>
<evidence type="ECO:0000256" key="5">
    <source>
        <dbReference type="ARBA" id="ARBA00022771"/>
    </source>
</evidence>
<proteinExistence type="inferred from homology"/>
<sequence>MESDSIDDVIVYDEDSLGATSSERPEGEKGAEAAEKCIVANVVSMYQCQECNAVVSTAEEFLSHHQIMHSGSREVMVEFLKESDAQEPDSDVDVKYVCSLCYGVFESVEHTKQHMIQDHKLKEIGAKEDPVSSNPSSDSNEEKTETESGGKEQWKPISLKQLKTKLTRNLTHKCTVKGCLYKFESTEKRDIHLKCHCSVENIRNFKCPECGEEHKSWRTCGLHMWKEHKIDVDMLKCPLCNYKVLTTVQIFRHLQSHGPTRGFACTMCPKTFSQYSKLRYHSVNHLDKKAAAANRWYSKKTCDICLNVFANSKTLSKHVSGCHNQIMSYRCNICGKQSTRKATWLIHLRQHTGEKPFRCEHANCNFMARDPSVLRKHRLRHTNTKPYKCTHCDYSAIQTEPLKTHIRTKHPEEYMKMKCDQCSFISINSELLQRHMRDHKAGLVKNEEHRDVDMTKSKIHKSIPEKS</sequence>
<dbReference type="PROSITE" id="PS50157">
    <property type="entry name" value="ZINC_FINGER_C2H2_2"/>
    <property type="match status" value="5"/>
</dbReference>
<dbReference type="GO" id="GO:0005634">
    <property type="term" value="C:nucleus"/>
    <property type="evidence" value="ECO:0007669"/>
    <property type="project" value="UniProtKB-SubCell"/>
</dbReference>
<evidence type="ECO:0000256" key="6">
    <source>
        <dbReference type="ARBA" id="ARBA00022833"/>
    </source>
</evidence>
<dbReference type="EMBL" id="AJVK01025915">
    <property type="status" value="NOT_ANNOTATED_CDS"/>
    <property type="molecule type" value="Genomic_DNA"/>
</dbReference>
<evidence type="ECO:0000256" key="2">
    <source>
        <dbReference type="ARBA" id="ARBA00006991"/>
    </source>
</evidence>
<keyword evidence="10" id="KW-0539">Nucleus</keyword>
<dbReference type="FunFam" id="3.30.160.60:FF:000075">
    <property type="entry name" value="Putative zinc finger protein 536"/>
    <property type="match status" value="1"/>
</dbReference>
<dbReference type="Proteomes" id="UP000092462">
    <property type="component" value="Unassembled WGS sequence"/>
</dbReference>
<evidence type="ECO:0000259" key="12">
    <source>
        <dbReference type="PROSITE" id="PS50157"/>
    </source>
</evidence>
<dbReference type="VEuPathDB" id="VectorBase:PPAPM1_009078"/>
<evidence type="ECO:0000256" key="1">
    <source>
        <dbReference type="ARBA" id="ARBA00004123"/>
    </source>
</evidence>